<organism evidence="3 4">
    <name type="scientific">Nakamurella panacisegetis</name>
    <dbReference type="NCBI Taxonomy" id="1090615"/>
    <lineage>
        <taxon>Bacteria</taxon>
        <taxon>Bacillati</taxon>
        <taxon>Actinomycetota</taxon>
        <taxon>Actinomycetes</taxon>
        <taxon>Nakamurellales</taxon>
        <taxon>Nakamurellaceae</taxon>
        <taxon>Nakamurella</taxon>
    </lineage>
</organism>
<evidence type="ECO:0008006" key="5">
    <source>
        <dbReference type="Google" id="ProtNLM"/>
    </source>
</evidence>
<sequence>MPTELDDDLVRILDLDPVDRPPIDALLADPPDGVADAMAVLTSRLGTFPRELPSRDRPAAGARTGDRAAQAWIVAIVRFAPEVIRWHTDHGVPPAITEATLADVGRQFRLHRITHGRFGLESWSWLTLHLAGNLFHLGRLQFALRMSGTGVGWELDVHIPPTGSLTPAAVQDAYGRAVRFFAERFPDRPAGRFVCYSWLLDPYLAGHLPDSNIASFQRGYDLRGDGVPSDDDVLYFVFRTRSGSAALPRITSLQRLVLDRIDGGDHWLAFHGTRPLPAGRSGATSDGAPRD</sequence>
<protein>
    <recommendedName>
        <fullName evidence="5">GNAT-like C-terminal domain-containing protein</fullName>
    </recommendedName>
</protein>
<accession>A0A1H0M5P4</accession>
<dbReference type="InterPro" id="IPR041273">
    <property type="entry name" value="NAT_N"/>
</dbReference>
<evidence type="ECO:0000313" key="3">
    <source>
        <dbReference type="EMBL" id="SDO75753.1"/>
    </source>
</evidence>
<evidence type="ECO:0000259" key="1">
    <source>
        <dbReference type="Pfam" id="PF18082"/>
    </source>
</evidence>
<dbReference type="Gene3D" id="3.40.630.120">
    <property type="match status" value="1"/>
</dbReference>
<proteinExistence type="predicted"/>
<evidence type="ECO:0000313" key="4">
    <source>
        <dbReference type="Proteomes" id="UP000198741"/>
    </source>
</evidence>
<evidence type="ECO:0000259" key="2">
    <source>
        <dbReference type="Pfam" id="PF18164"/>
    </source>
</evidence>
<gene>
    <name evidence="3" type="ORF">SAMN04515671_1927</name>
</gene>
<dbReference type="EMBL" id="LT629710">
    <property type="protein sequence ID" value="SDO75753.1"/>
    <property type="molecule type" value="Genomic_DNA"/>
</dbReference>
<reference evidence="3 4" key="1">
    <citation type="submission" date="2016-10" db="EMBL/GenBank/DDBJ databases">
        <authorList>
            <person name="de Groot N.N."/>
        </authorList>
    </citation>
    <scope>NUCLEOTIDE SEQUENCE [LARGE SCALE GENOMIC DNA]</scope>
    <source>
        <strain evidence="4">P4-7,KCTC 19426,CECT 7604</strain>
    </source>
</reference>
<dbReference type="RefSeq" id="WP_090475767.1">
    <property type="nucleotide sequence ID" value="NZ_LT629710.1"/>
</dbReference>
<dbReference type="Pfam" id="PF18164">
    <property type="entry name" value="GNAT_C"/>
    <property type="match status" value="1"/>
</dbReference>
<keyword evidence="4" id="KW-1185">Reference proteome</keyword>
<dbReference type="OrthoDB" id="3229305at2"/>
<feature type="domain" description="N-acyltransferase N-terminal" evidence="1">
    <location>
        <begin position="8"/>
        <end position="132"/>
    </location>
</feature>
<dbReference type="Proteomes" id="UP000198741">
    <property type="component" value="Chromosome I"/>
</dbReference>
<dbReference type="Pfam" id="PF18082">
    <property type="entry name" value="NAT_N"/>
    <property type="match status" value="1"/>
</dbReference>
<dbReference type="STRING" id="1090615.SAMN04515671_1927"/>
<dbReference type="InterPro" id="IPR041644">
    <property type="entry name" value="GNAT_C"/>
</dbReference>
<name>A0A1H0M5P4_9ACTN</name>
<feature type="domain" description="GNAT-like C-terminal" evidence="2">
    <location>
        <begin position="134"/>
        <end position="272"/>
    </location>
</feature>
<dbReference type="AlphaFoldDB" id="A0A1H0M5P4"/>